<dbReference type="InterPro" id="IPR000608">
    <property type="entry name" value="UBC"/>
</dbReference>
<dbReference type="SMART" id="SM00212">
    <property type="entry name" value="UBCc"/>
    <property type="match status" value="1"/>
</dbReference>
<sequence length="744" mass="83813">MLDVVEQGSPESIFCGPDPSPMSSSIKPSHQLLSRLYKDLSELQENPYPGVAVFTDDANLRKLCLVLTPPGGPWTGLALHFDVELGEDWPTSPPRVSSSVPGISHPNLYGSWICCDLLKPIAWVSHENGYTGGYTPALTLRGLFLQFLTFFSSTSVDQDYGGAVEIGDVNVECYAWDDSIAALIGPGGYNYSGHNTKKQLALAEQYKNSGVAEKSYLLGSGHTFHKSKVIGGVHLHKVIYVNRRRTETLALIKKWKCPSCTYGSASLPHDTTVRRAPVSNVESHSTLTSKTPHSCYIDILNDDVLGEIAEILASESVISFSKAWPRFRLISEYNHVLRRKELLCFYLRTPLTYSILGVGVSINRSARSLSSDFDWLSMAAFDEFDVRHSIEKQPFEFFLPLAFNRPHFRKAEREIWRRLGFIDRALCEAEAAISRKTRRPATRRTTQPLKSHQAIEVLYRMMNNIVVSLMKSCDESMSSNDNGRRVLGYESSNPPKLLHASEKAVVSYCHLFHLVIRLCVNTPAILQDATRAVQAFIRSPAQRLKRNVPDMGEFLVLVMLVLVFPPKGQTAEQVWATLVGKFLEEALTRNVRWVLQDAPELEFLERDGQAGCEAAYRLNTTFEMSKTSLRLIMFQVTFLNAFRRTYSGNLGKLDDNYGVADKDLPEQMVVAIKEIYAVDSWPQFFRRVNFAKGAGFTKDIFTGMLRDCVKLSGQRGYHRAADQIRVRELQALRVQAEKEAREWL</sequence>
<feature type="domain" description="UBC core" evidence="3">
    <location>
        <begin position="31"/>
        <end position="202"/>
    </location>
</feature>
<keyword evidence="5" id="KW-1185">Reference proteome</keyword>
<dbReference type="PROSITE" id="PS50127">
    <property type="entry name" value="UBC_2"/>
    <property type="match status" value="1"/>
</dbReference>
<dbReference type="InterPro" id="IPR016135">
    <property type="entry name" value="UBQ-conjugating_enzyme/RWD"/>
</dbReference>
<evidence type="ECO:0000256" key="1">
    <source>
        <dbReference type="ARBA" id="ARBA00022786"/>
    </source>
</evidence>
<reference evidence="4 5" key="1">
    <citation type="journal article" date="2020" name="ISME J.">
        <title>Uncovering the hidden diversity of litter-decomposition mechanisms in mushroom-forming fungi.</title>
        <authorList>
            <person name="Floudas D."/>
            <person name="Bentzer J."/>
            <person name="Ahren D."/>
            <person name="Johansson T."/>
            <person name="Persson P."/>
            <person name="Tunlid A."/>
        </authorList>
    </citation>
    <scope>NUCLEOTIDE SEQUENCE [LARGE SCALE GENOMIC DNA]</scope>
    <source>
        <strain evidence="4 5">CBS 101986</strain>
    </source>
</reference>
<protein>
    <recommendedName>
        <fullName evidence="3">UBC core domain-containing protein</fullName>
    </recommendedName>
</protein>
<feature type="region of interest" description="Disordered" evidence="2">
    <location>
        <begin position="1"/>
        <end position="24"/>
    </location>
</feature>
<proteinExistence type="predicted"/>
<comment type="caution">
    <text evidence="4">The sequence shown here is derived from an EMBL/GenBank/DDBJ whole genome shotgun (WGS) entry which is preliminary data.</text>
</comment>
<evidence type="ECO:0000313" key="4">
    <source>
        <dbReference type="EMBL" id="KAF5317532.1"/>
    </source>
</evidence>
<evidence type="ECO:0000256" key="2">
    <source>
        <dbReference type="SAM" id="MobiDB-lite"/>
    </source>
</evidence>
<dbReference type="Gene3D" id="3.10.110.10">
    <property type="entry name" value="Ubiquitin Conjugating Enzyme"/>
    <property type="match status" value="1"/>
</dbReference>
<keyword evidence="1" id="KW-0833">Ubl conjugation pathway</keyword>
<dbReference type="EMBL" id="JAACJJ010000033">
    <property type="protein sequence ID" value="KAF5317532.1"/>
    <property type="molecule type" value="Genomic_DNA"/>
</dbReference>
<dbReference type="SUPFAM" id="SSF54495">
    <property type="entry name" value="UBC-like"/>
    <property type="match status" value="1"/>
</dbReference>
<dbReference type="Pfam" id="PF00179">
    <property type="entry name" value="UQ_con"/>
    <property type="match status" value="1"/>
</dbReference>
<dbReference type="AlphaFoldDB" id="A0A8H5EZ21"/>
<gene>
    <name evidence="4" type="ORF">D9619_013226</name>
</gene>
<dbReference type="Proteomes" id="UP000567179">
    <property type="component" value="Unassembled WGS sequence"/>
</dbReference>
<evidence type="ECO:0000259" key="3">
    <source>
        <dbReference type="PROSITE" id="PS50127"/>
    </source>
</evidence>
<evidence type="ECO:0000313" key="5">
    <source>
        <dbReference type="Proteomes" id="UP000567179"/>
    </source>
</evidence>
<accession>A0A8H5EZ21</accession>
<organism evidence="4 5">
    <name type="scientific">Psilocybe cf. subviscida</name>
    <dbReference type="NCBI Taxonomy" id="2480587"/>
    <lineage>
        <taxon>Eukaryota</taxon>
        <taxon>Fungi</taxon>
        <taxon>Dikarya</taxon>
        <taxon>Basidiomycota</taxon>
        <taxon>Agaricomycotina</taxon>
        <taxon>Agaricomycetes</taxon>
        <taxon>Agaricomycetidae</taxon>
        <taxon>Agaricales</taxon>
        <taxon>Agaricineae</taxon>
        <taxon>Strophariaceae</taxon>
        <taxon>Psilocybe</taxon>
    </lineage>
</organism>
<dbReference type="InterPro" id="IPR050113">
    <property type="entry name" value="Ub_conjugating_enzyme"/>
</dbReference>
<name>A0A8H5EZ21_9AGAR</name>
<dbReference type="PANTHER" id="PTHR24067">
    <property type="entry name" value="UBIQUITIN-CONJUGATING ENZYME E2"/>
    <property type="match status" value="1"/>
</dbReference>
<dbReference type="OrthoDB" id="109543at2759"/>